<proteinExistence type="predicted"/>
<evidence type="ECO:0000313" key="2">
    <source>
        <dbReference type="EMBL" id="TYL38170.1"/>
    </source>
</evidence>
<comment type="caution">
    <text evidence="2">The sequence shown here is derived from an EMBL/GenBank/DDBJ whole genome shotgun (WGS) entry which is preliminary data.</text>
</comment>
<accession>A0A8J8TRP7</accession>
<evidence type="ECO:0000259" key="1">
    <source>
        <dbReference type="Pfam" id="PF09339"/>
    </source>
</evidence>
<gene>
    <name evidence="2" type="ORF">CV102_13280</name>
</gene>
<dbReference type="InterPro" id="IPR005471">
    <property type="entry name" value="Tscrpt_reg_IclR_N"/>
</dbReference>
<dbReference type="InterPro" id="IPR036388">
    <property type="entry name" value="WH-like_DNA-bd_sf"/>
</dbReference>
<dbReference type="SUPFAM" id="SSF46785">
    <property type="entry name" value="Winged helix' DNA-binding domain"/>
    <property type="match status" value="1"/>
</dbReference>
<keyword evidence="3" id="KW-1185">Reference proteome</keyword>
<evidence type="ECO:0000313" key="3">
    <source>
        <dbReference type="Proteomes" id="UP000766904"/>
    </source>
</evidence>
<name>A0A8J8TRP7_9EURY</name>
<sequence>MGLLFLTMSQETVYRIDNETKFQFRSVNLTSEDIDRLEQWGVLENKQMRNRGGAKGQRIERVQMNFQAIRELAYEYDLLQKVASRVETQILECFRTSEETTLTTAEIADQIDRPKSSISRSLGQLVEKSQLTKVQNGVYRRKK</sequence>
<dbReference type="GO" id="GO:0003677">
    <property type="term" value="F:DNA binding"/>
    <property type="evidence" value="ECO:0007669"/>
    <property type="project" value="InterPro"/>
</dbReference>
<dbReference type="AlphaFoldDB" id="A0A8J8TRP7"/>
<dbReference type="InterPro" id="IPR036390">
    <property type="entry name" value="WH_DNA-bd_sf"/>
</dbReference>
<dbReference type="EMBL" id="PHNJ01000006">
    <property type="protein sequence ID" value="TYL38170.1"/>
    <property type="molecule type" value="Genomic_DNA"/>
</dbReference>
<reference evidence="2" key="1">
    <citation type="submission" date="2017-11" db="EMBL/GenBank/DDBJ databases">
        <authorList>
            <person name="Kajale S.C."/>
            <person name="Sharma A."/>
        </authorList>
    </citation>
    <scope>NUCLEOTIDE SEQUENCE</scope>
    <source>
        <strain evidence="2">LS1_42</strain>
    </source>
</reference>
<protein>
    <recommendedName>
        <fullName evidence="1">HTH iclR-type domain-containing protein</fullName>
    </recommendedName>
</protein>
<dbReference type="Gene3D" id="1.10.10.10">
    <property type="entry name" value="Winged helix-like DNA-binding domain superfamily/Winged helix DNA-binding domain"/>
    <property type="match status" value="1"/>
</dbReference>
<feature type="domain" description="HTH iclR-type" evidence="1">
    <location>
        <begin position="89"/>
        <end position="132"/>
    </location>
</feature>
<organism evidence="2 3">
    <name type="scientific">Natronococcus pandeyae</name>
    <dbReference type="NCBI Taxonomy" id="2055836"/>
    <lineage>
        <taxon>Archaea</taxon>
        <taxon>Methanobacteriati</taxon>
        <taxon>Methanobacteriota</taxon>
        <taxon>Stenosarchaea group</taxon>
        <taxon>Halobacteria</taxon>
        <taxon>Halobacteriales</taxon>
        <taxon>Natrialbaceae</taxon>
        <taxon>Natronococcus</taxon>
    </lineage>
</organism>
<dbReference type="GO" id="GO:0006355">
    <property type="term" value="P:regulation of DNA-templated transcription"/>
    <property type="evidence" value="ECO:0007669"/>
    <property type="project" value="InterPro"/>
</dbReference>
<dbReference type="Pfam" id="PF09339">
    <property type="entry name" value="HTH_IclR"/>
    <property type="match status" value="1"/>
</dbReference>
<dbReference type="Proteomes" id="UP000766904">
    <property type="component" value="Unassembled WGS sequence"/>
</dbReference>